<dbReference type="AlphaFoldDB" id="A0A3R7KLN5"/>
<protein>
    <recommendedName>
        <fullName evidence="4">Secreted protein</fullName>
    </recommendedName>
</protein>
<dbReference type="RefSeq" id="WP_120244959.1">
    <property type="nucleotide sequence ID" value="NZ_RAPO01000002.1"/>
</dbReference>
<reference evidence="2 3" key="1">
    <citation type="submission" date="2018-09" db="EMBL/GenBank/DDBJ databases">
        <title>Genomic Encyclopedia of Archaeal and Bacterial Type Strains, Phase II (KMG-II): from individual species to whole genera.</title>
        <authorList>
            <person name="Goeker M."/>
        </authorList>
    </citation>
    <scope>NUCLEOTIDE SEQUENCE [LARGE SCALE GENOMIC DNA]</scope>
    <source>
        <strain evidence="2 3">DSM 13151</strain>
    </source>
</reference>
<dbReference type="InterPro" id="IPR007497">
    <property type="entry name" value="SIMPL/DUF541"/>
</dbReference>
<dbReference type="Gene3D" id="3.30.110.170">
    <property type="entry name" value="Protein of unknown function (DUF541), domain 1"/>
    <property type="match status" value="1"/>
</dbReference>
<comment type="caution">
    <text evidence="2">The sequence shown here is derived from an EMBL/GenBank/DDBJ whole genome shotgun (WGS) entry which is preliminary data.</text>
</comment>
<gene>
    <name evidence="2" type="ORF">ATJ93_2581</name>
</gene>
<dbReference type="PROSITE" id="PS51318">
    <property type="entry name" value="TAT"/>
    <property type="match status" value="1"/>
</dbReference>
<feature type="region of interest" description="Disordered" evidence="1">
    <location>
        <begin position="96"/>
        <end position="123"/>
    </location>
</feature>
<feature type="compositionally biased region" description="Acidic residues" evidence="1">
    <location>
        <begin position="97"/>
        <end position="106"/>
    </location>
</feature>
<proteinExistence type="predicted"/>
<dbReference type="PANTHER" id="PTHR34387:SF2">
    <property type="entry name" value="SLR1258 PROTEIN"/>
    <property type="match status" value="1"/>
</dbReference>
<dbReference type="Proteomes" id="UP000283805">
    <property type="component" value="Unassembled WGS sequence"/>
</dbReference>
<dbReference type="Gene3D" id="3.30.70.2970">
    <property type="entry name" value="Protein of unknown function (DUF541), domain 2"/>
    <property type="match status" value="1"/>
</dbReference>
<dbReference type="InterPro" id="IPR019546">
    <property type="entry name" value="TAT_signal_bac_arc"/>
</dbReference>
<dbReference type="EMBL" id="RAPO01000002">
    <property type="protein sequence ID" value="RKD95719.1"/>
    <property type="molecule type" value="Genomic_DNA"/>
</dbReference>
<dbReference type="OrthoDB" id="12132at2157"/>
<accession>A0A3R7KLN5</accession>
<dbReference type="GO" id="GO:0006974">
    <property type="term" value="P:DNA damage response"/>
    <property type="evidence" value="ECO:0007669"/>
    <property type="project" value="TreeGrafter"/>
</dbReference>
<dbReference type="NCBIfam" id="TIGR01409">
    <property type="entry name" value="TAT_signal_seq"/>
    <property type="match status" value="1"/>
</dbReference>
<evidence type="ECO:0000313" key="3">
    <source>
        <dbReference type="Proteomes" id="UP000283805"/>
    </source>
</evidence>
<dbReference type="PROSITE" id="PS51257">
    <property type="entry name" value="PROKAR_LIPOPROTEIN"/>
    <property type="match status" value="1"/>
</dbReference>
<feature type="compositionally biased region" description="Basic and acidic residues" evidence="1">
    <location>
        <begin position="107"/>
        <end position="123"/>
    </location>
</feature>
<feature type="region of interest" description="Disordered" evidence="1">
    <location>
        <begin position="26"/>
        <end position="71"/>
    </location>
</feature>
<sequence length="257" mass="26741">MATNRRQFLAASGVGIAAAMAGCASNAMSDDEGAPSTNGTGSDDSDGREITVSASGEVEAEPDKATISVGVEARGETAEAVTDELAAGAEQLRQAFDDLEIPEENVEEGRYRVRPEPSRDGESEVIRGTHSFEVTLEDVERVGDVIDAAVEAGADDIGRVNFTLQEETRDQLRKEAIDQALANADDEAAYIADNRGVELAGTKSVTTSDMQVHGVSHAVGYSAGAAEDAAAPRTEIDADPVTVSASVTVTYAFDEGA</sequence>
<dbReference type="PANTHER" id="PTHR34387">
    <property type="entry name" value="SLR1258 PROTEIN"/>
    <property type="match status" value="1"/>
</dbReference>
<evidence type="ECO:0008006" key="4">
    <source>
        <dbReference type="Google" id="ProtNLM"/>
    </source>
</evidence>
<dbReference type="InterPro" id="IPR052022">
    <property type="entry name" value="26kDa_periplasmic_antigen"/>
</dbReference>
<name>A0A3R7KLN5_9EURY</name>
<evidence type="ECO:0000256" key="1">
    <source>
        <dbReference type="SAM" id="MobiDB-lite"/>
    </source>
</evidence>
<dbReference type="InterPro" id="IPR006311">
    <property type="entry name" value="TAT_signal"/>
</dbReference>
<organism evidence="2 3">
    <name type="scientific">Halopiger aswanensis</name>
    <dbReference type="NCBI Taxonomy" id="148449"/>
    <lineage>
        <taxon>Archaea</taxon>
        <taxon>Methanobacteriati</taxon>
        <taxon>Methanobacteriota</taxon>
        <taxon>Stenosarchaea group</taxon>
        <taxon>Halobacteria</taxon>
        <taxon>Halobacteriales</taxon>
        <taxon>Natrialbaceae</taxon>
        <taxon>Halopiger</taxon>
    </lineage>
</organism>
<evidence type="ECO:0000313" key="2">
    <source>
        <dbReference type="EMBL" id="RKD95719.1"/>
    </source>
</evidence>
<keyword evidence="3" id="KW-1185">Reference proteome</keyword>
<dbReference type="Pfam" id="PF04402">
    <property type="entry name" value="SIMPL"/>
    <property type="match status" value="1"/>
</dbReference>